<organism evidence="1 2">
    <name type="scientific">Anaerobutyricum hallii</name>
    <dbReference type="NCBI Taxonomy" id="39488"/>
    <lineage>
        <taxon>Bacteria</taxon>
        <taxon>Bacillati</taxon>
        <taxon>Bacillota</taxon>
        <taxon>Clostridia</taxon>
        <taxon>Lachnospirales</taxon>
        <taxon>Lachnospiraceae</taxon>
        <taxon>Anaerobutyricum</taxon>
    </lineage>
</organism>
<dbReference type="RefSeq" id="WP_118314740.1">
    <property type="nucleotide sequence ID" value="NZ_QRNJ01000038.1"/>
</dbReference>
<gene>
    <name evidence="1" type="ORF">DW068_10120</name>
</gene>
<evidence type="ECO:0000313" key="1">
    <source>
        <dbReference type="EMBL" id="RHK38135.1"/>
    </source>
</evidence>
<proteinExistence type="predicted"/>
<accession>A0A415G644</accession>
<sequence length="100" mass="11874">MEECKLTKRPCRAAIKESVDKCKNPIILRKMYQIVELLRKMVDDVEYKELSEADYQRASTICDILRLEDNEVRGVKYWVSGCIIPRREQKGKKKRGRRVK</sequence>
<evidence type="ECO:0000313" key="2">
    <source>
        <dbReference type="Proteomes" id="UP000283497"/>
    </source>
</evidence>
<reference evidence="1 2" key="1">
    <citation type="submission" date="2018-08" db="EMBL/GenBank/DDBJ databases">
        <title>A genome reference for cultivated species of the human gut microbiota.</title>
        <authorList>
            <person name="Zou Y."/>
            <person name="Xue W."/>
            <person name="Luo G."/>
        </authorList>
    </citation>
    <scope>NUCLEOTIDE SEQUENCE [LARGE SCALE GENOMIC DNA]</scope>
    <source>
        <strain evidence="1 2">AF45-14BH</strain>
    </source>
</reference>
<name>A0A415G644_9FIRM</name>
<dbReference type="AlphaFoldDB" id="A0A415G644"/>
<protein>
    <submittedName>
        <fullName evidence="1">Uncharacterized protein</fullName>
    </submittedName>
</protein>
<dbReference type="EMBL" id="QRNJ01000038">
    <property type="protein sequence ID" value="RHK38135.1"/>
    <property type="molecule type" value="Genomic_DNA"/>
</dbReference>
<dbReference type="Proteomes" id="UP000283497">
    <property type="component" value="Unassembled WGS sequence"/>
</dbReference>
<comment type="caution">
    <text evidence="1">The sequence shown here is derived from an EMBL/GenBank/DDBJ whole genome shotgun (WGS) entry which is preliminary data.</text>
</comment>